<evidence type="ECO:0000256" key="1">
    <source>
        <dbReference type="SAM" id="MobiDB-lite"/>
    </source>
</evidence>
<dbReference type="KEGG" id="fcy:FRACYDRAFT_243928"/>
<proteinExistence type="predicted"/>
<dbReference type="OrthoDB" id="348976at2759"/>
<reference evidence="2 3" key="1">
    <citation type="submission" date="2016-09" db="EMBL/GenBank/DDBJ databases">
        <title>Extensive genetic diversity and differential bi-allelic expression allows diatom success in the polar Southern Ocean.</title>
        <authorList>
            <consortium name="DOE Joint Genome Institute"/>
            <person name="Mock T."/>
            <person name="Otillar R.P."/>
            <person name="Strauss J."/>
            <person name="Dupont C."/>
            <person name="Frickenhaus S."/>
            <person name="Maumus F."/>
            <person name="Mcmullan M."/>
            <person name="Sanges R."/>
            <person name="Schmutz J."/>
            <person name="Toseland A."/>
            <person name="Valas R."/>
            <person name="Veluchamy A."/>
            <person name="Ward B.J."/>
            <person name="Allen A."/>
            <person name="Barry K."/>
            <person name="Falciatore A."/>
            <person name="Ferrante M."/>
            <person name="Fortunato A.E."/>
            <person name="Gloeckner G."/>
            <person name="Gruber A."/>
            <person name="Hipkin R."/>
            <person name="Janech M."/>
            <person name="Kroth P."/>
            <person name="Leese F."/>
            <person name="Lindquist E."/>
            <person name="Lyon B.R."/>
            <person name="Martin J."/>
            <person name="Mayer C."/>
            <person name="Parker M."/>
            <person name="Quesneville H."/>
            <person name="Raymond J."/>
            <person name="Uhlig C."/>
            <person name="Valentin K.U."/>
            <person name="Worden A.Z."/>
            <person name="Armbrust E.V."/>
            <person name="Bowler C."/>
            <person name="Green B."/>
            <person name="Moulton V."/>
            <person name="Van Oosterhout C."/>
            <person name="Grigoriev I."/>
        </authorList>
    </citation>
    <scope>NUCLEOTIDE SEQUENCE [LARGE SCALE GENOMIC DNA]</scope>
    <source>
        <strain evidence="2 3">CCMP1102</strain>
    </source>
</reference>
<dbReference type="Proteomes" id="UP000095751">
    <property type="component" value="Unassembled WGS sequence"/>
</dbReference>
<dbReference type="InParanoid" id="A0A1E7F3B8"/>
<dbReference type="AlphaFoldDB" id="A0A1E7F3B8"/>
<name>A0A1E7F3B8_9STRA</name>
<protein>
    <submittedName>
        <fullName evidence="2">Uncharacterized protein</fullName>
    </submittedName>
</protein>
<evidence type="ECO:0000313" key="2">
    <source>
        <dbReference type="EMBL" id="OEU12671.1"/>
    </source>
</evidence>
<evidence type="ECO:0000313" key="3">
    <source>
        <dbReference type="Proteomes" id="UP000095751"/>
    </source>
</evidence>
<keyword evidence="3" id="KW-1185">Reference proteome</keyword>
<dbReference type="EMBL" id="KV784364">
    <property type="protein sequence ID" value="OEU12671.1"/>
    <property type="molecule type" value="Genomic_DNA"/>
</dbReference>
<organism evidence="2 3">
    <name type="scientific">Fragilariopsis cylindrus CCMP1102</name>
    <dbReference type="NCBI Taxonomy" id="635003"/>
    <lineage>
        <taxon>Eukaryota</taxon>
        <taxon>Sar</taxon>
        <taxon>Stramenopiles</taxon>
        <taxon>Ochrophyta</taxon>
        <taxon>Bacillariophyta</taxon>
        <taxon>Bacillariophyceae</taxon>
        <taxon>Bacillariophycidae</taxon>
        <taxon>Bacillariales</taxon>
        <taxon>Bacillariaceae</taxon>
        <taxon>Fragilariopsis</taxon>
    </lineage>
</organism>
<feature type="compositionally biased region" description="Low complexity" evidence="1">
    <location>
        <begin position="168"/>
        <end position="180"/>
    </location>
</feature>
<feature type="region of interest" description="Disordered" evidence="1">
    <location>
        <begin position="168"/>
        <end position="189"/>
    </location>
</feature>
<sequence length="247" mass="28471">MTAQNADPKVLTFSPLEAWSMSKLDRWYSSSQSIKCPFFRRRYGDSLDMMEGLMKHTIIRKERWHLMGAPQAHRPAGTNNKLNKVKYKGLSPKQLQEYILNDWKAETGKGYYITGKLTTAIYRDDALFLGPDPDLPLSGLRKYVGVATHLFDYHSSSTELESLEIIQNNNTNNNNNNNNNSSKDVKEELEEEEETNIALVARWKLRESWDSSALEVFCCTFLPKIANRIWPNSNNDDDDDDKGERIR</sequence>
<accession>A0A1E7F3B8</accession>
<gene>
    <name evidence="2" type="ORF">FRACYDRAFT_243928</name>
</gene>